<comment type="similarity">
    <text evidence="1">Belongs to the alpha-carbonic anhydrase family.</text>
</comment>
<dbReference type="Proteomes" id="UP001497482">
    <property type="component" value="Chromosome 6"/>
</dbReference>
<protein>
    <recommendedName>
        <fullName evidence="2">Alpha-carbonic anhydrase domain-containing protein</fullName>
    </recommendedName>
</protein>
<dbReference type="GO" id="GO:0005886">
    <property type="term" value="C:plasma membrane"/>
    <property type="evidence" value="ECO:0007669"/>
    <property type="project" value="TreeGrafter"/>
</dbReference>
<evidence type="ECO:0000313" key="3">
    <source>
        <dbReference type="EMBL" id="CAL1609731.1"/>
    </source>
</evidence>
<proteinExistence type="inferred from homology"/>
<dbReference type="GO" id="GO:0008270">
    <property type="term" value="F:zinc ion binding"/>
    <property type="evidence" value="ECO:0007669"/>
    <property type="project" value="InterPro"/>
</dbReference>
<dbReference type="PANTHER" id="PTHR18952:SF84">
    <property type="entry name" value="CARBONIC ANHYDRASE 14"/>
    <property type="match status" value="1"/>
</dbReference>
<dbReference type="PANTHER" id="PTHR18952">
    <property type="entry name" value="CARBONIC ANHYDRASE"/>
    <property type="match status" value="1"/>
</dbReference>
<dbReference type="SUPFAM" id="SSF51069">
    <property type="entry name" value="Carbonic anhydrase"/>
    <property type="match status" value="1"/>
</dbReference>
<dbReference type="InterPro" id="IPR023561">
    <property type="entry name" value="Carbonic_anhydrase_a-class"/>
</dbReference>
<evidence type="ECO:0000256" key="1">
    <source>
        <dbReference type="ARBA" id="ARBA00010718"/>
    </source>
</evidence>
<keyword evidence="4" id="KW-1185">Reference proteome</keyword>
<evidence type="ECO:0000313" key="4">
    <source>
        <dbReference type="Proteomes" id="UP001497482"/>
    </source>
</evidence>
<dbReference type="InterPro" id="IPR001148">
    <property type="entry name" value="CA_dom"/>
</dbReference>
<name>A0AAV2M8M1_KNICA</name>
<accession>A0AAV2M8M1</accession>
<dbReference type="EMBL" id="OZ035828">
    <property type="protein sequence ID" value="CAL1609731.1"/>
    <property type="molecule type" value="Genomic_DNA"/>
</dbReference>
<sequence length="142" mass="16322">MHCGYSGIDQSLSLRLSFFTPTEKETFLEPFVLKNLLPSTLGSYYRYTGSLTTPPCSKVVEWIVFSRPIYVSYKQLEAFYSIFTTEQQDHVKSVEYLRSNFRPIQSLDHRLVYKSAVRDAWLPELSDHSGPLGTEASKVHMS</sequence>
<gene>
    <name evidence="3" type="ORF">KC01_LOCUS36420</name>
</gene>
<reference evidence="3 4" key="1">
    <citation type="submission" date="2024-04" db="EMBL/GenBank/DDBJ databases">
        <authorList>
            <person name="Waldvogel A.-M."/>
            <person name="Schoenle A."/>
        </authorList>
    </citation>
    <scope>NUCLEOTIDE SEQUENCE [LARGE SCALE GENOMIC DNA]</scope>
</reference>
<evidence type="ECO:0000259" key="2">
    <source>
        <dbReference type="PROSITE" id="PS51144"/>
    </source>
</evidence>
<dbReference type="InterPro" id="IPR036398">
    <property type="entry name" value="CA_dom_sf"/>
</dbReference>
<dbReference type="Gene3D" id="3.10.200.10">
    <property type="entry name" value="Alpha carbonic anhydrase"/>
    <property type="match status" value="1"/>
</dbReference>
<dbReference type="Pfam" id="PF00194">
    <property type="entry name" value="Carb_anhydrase"/>
    <property type="match status" value="1"/>
</dbReference>
<organism evidence="3 4">
    <name type="scientific">Knipowitschia caucasica</name>
    <name type="common">Caucasian dwarf goby</name>
    <name type="synonym">Pomatoschistus caucasicus</name>
    <dbReference type="NCBI Taxonomy" id="637954"/>
    <lineage>
        <taxon>Eukaryota</taxon>
        <taxon>Metazoa</taxon>
        <taxon>Chordata</taxon>
        <taxon>Craniata</taxon>
        <taxon>Vertebrata</taxon>
        <taxon>Euteleostomi</taxon>
        <taxon>Actinopterygii</taxon>
        <taxon>Neopterygii</taxon>
        <taxon>Teleostei</taxon>
        <taxon>Neoteleostei</taxon>
        <taxon>Acanthomorphata</taxon>
        <taxon>Gobiaria</taxon>
        <taxon>Gobiiformes</taxon>
        <taxon>Gobioidei</taxon>
        <taxon>Gobiidae</taxon>
        <taxon>Gobiinae</taxon>
        <taxon>Knipowitschia</taxon>
    </lineage>
</organism>
<dbReference type="PROSITE" id="PS51144">
    <property type="entry name" value="ALPHA_CA_2"/>
    <property type="match status" value="1"/>
</dbReference>
<dbReference type="AlphaFoldDB" id="A0AAV2M8M1"/>
<dbReference type="SMART" id="SM01057">
    <property type="entry name" value="Carb_anhydrase"/>
    <property type="match status" value="1"/>
</dbReference>
<feature type="domain" description="Alpha-carbonic anhydrase" evidence="2">
    <location>
        <begin position="1"/>
        <end position="116"/>
    </location>
</feature>
<dbReference type="GO" id="GO:0004089">
    <property type="term" value="F:carbonate dehydratase activity"/>
    <property type="evidence" value="ECO:0007669"/>
    <property type="project" value="InterPro"/>
</dbReference>